<sequence>MRHNRHSAANVQASTDLNDFADPESTAQFTPFGGNGNGNGSGDGGAAGSTATAAQPQSRRARRAAAAAERRGPLWQALGILAELLLTAAAICALYIVWQMWWTGVEAEQTQNETTKSMNWSDPAANGGDVKVAKAQEGDPPVQPQGPKYGDLIAQIYIPRFGSQWHRNVVEGTTLEQINRHGLGHYQSSQLPGQIGNFAVAGHRNGYGQPLGDVDKLQEGDPIIIRTQDYWYVYHYTRYQIVLPTDIWVIAPNPENSGVDPTKRMITLTTCEPKYSTPTHRWISYGELSYWAKVSDGVPKELATTDSSGSVKFAISETPSVASRIGSLDKVVYGALVAWLIMFIAAAIAWRWPVLRAIRLGERRRPDASIYGLLVRLQPGALPIRWLLLLLLLFAAAAALFQWTFPWAATNIPFLRQMSNYVAVPE</sequence>
<name>A0A5J5E9Q3_9BIFI</name>
<organism evidence="5 6">
    <name type="scientific">Bifidobacterium reuteri</name>
    <dbReference type="NCBI Taxonomy" id="983706"/>
    <lineage>
        <taxon>Bacteria</taxon>
        <taxon>Bacillati</taxon>
        <taxon>Actinomycetota</taxon>
        <taxon>Actinomycetes</taxon>
        <taxon>Bifidobacteriales</taxon>
        <taxon>Bifidobacteriaceae</taxon>
        <taxon>Bifidobacterium</taxon>
    </lineage>
</organism>
<keyword evidence="1" id="KW-0378">Hydrolase</keyword>
<dbReference type="Proteomes" id="UP000326251">
    <property type="component" value="Unassembled WGS sequence"/>
</dbReference>
<proteinExistence type="predicted"/>
<evidence type="ECO:0000313" key="6">
    <source>
        <dbReference type="Proteomes" id="UP000326251"/>
    </source>
</evidence>
<gene>
    <name evidence="5" type="ORF">EMO92_03945</name>
</gene>
<reference evidence="5 6" key="1">
    <citation type="journal article" date="2019" name="Syst. Appl. Microbiol.">
        <title>Characterization of Bifidobacterium species in feaces of the Egyptian fruit bat: Description of B. vespertilionis sp. nov. and B. rousetti sp. nov.</title>
        <authorList>
            <person name="Modesto M."/>
            <person name="Satti M."/>
            <person name="Watanabe K."/>
            <person name="Puglisi E."/>
            <person name="Morelli L."/>
            <person name="Huang C.-H."/>
            <person name="Liou J.-S."/>
            <person name="Miyashita M."/>
            <person name="Tamura T."/>
            <person name="Saito S."/>
            <person name="Mori K."/>
            <person name="Huang L."/>
            <person name="Sciavilla P."/>
            <person name="Sandri C."/>
            <person name="Spiezio C."/>
            <person name="Vitali F."/>
            <person name="Cavalieri D."/>
            <person name="Perpetuini G."/>
            <person name="Tofalo R."/>
            <person name="Bonetti A."/>
            <person name="Arita M."/>
            <person name="Mattarelli P."/>
        </authorList>
    </citation>
    <scope>NUCLEOTIDE SEQUENCE [LARGE SCALE GENOMIC DNA]</scope>
    <source>
        <strain evidence="5 6">RST19</strain>
    </source>
</reference>
<feature type="region of interest" description="Disordered" evidence="3">
    <location>
        <begin position="1"/>
        <end position="65"/>
    </location>
</feature>
<keyword evidence="4" id="KW-0812">Transmembrane</keyword>
<protein>
    <submittedName>
        <fullName evidence="5">Class E sortase</fullName>
    </submittedName>
</protein>
<keyword evidence="4" id="KW-0472">Membrane</keyword>
<keyword evidence="4" id="KW-1133">Transmembrane helix</keyword>
<feature type="active site" description="Proton donor/acceptor" evidence="2">
    <location>
        <position position="203"/>
    </location>
</feature>
<dbReference type="InterPro" id="IPR023365">
    <property type="entry name" value="Sortase_dom-sf"/>
</dbReference>
<dbReference type="InterPro" id="IPR042003">
    <property type="entry name" value="Sortase_E"/>
</dbReference>
<evidence type="ECO:0000256" key="4">
    <source>
        <dbReference type="SAM" id="Phobius"/>
    </source>
</evidence>
<evidence type="ECO:0000256" key="1">
    <source>
        <dbReference type="ARBA" id="ARBA00022801"/>
    </source>
</evidence>
<feature type="transmembrane region" description="Helical" evidence="4">
    <location>
        <begin position="80"/>
        <end position="102"/>
    </location>
</feature>
<evidence type="ECO:0000256" key="3">
    <source>
        <dbReference type="SAM" id="MobiDB-lite"/>
    </source>
</evidence>
<feature type="transmembrane region" description="Helical" evidence="4">
    <location>
        <begin position="386"/>
        <end position="405"/>
    </location>
</feature>
<dbReference type="GO" id="GO:0016787">
    <property type="term" value="F:hydrolase activity"/>
    <property type="evidence" value="ECO:0007669"/>
    <property type="project" value="UniProtKB-KW"/>
</dbReference>
<dbReference type="InterPro" id="IPR005754">
    <property type="entry name" value="Sortase"/>
</dbReference>
<accession>A0A5J5E9Q3</accession>
<dbReference type="SUPFAM" id="SSF63817">
    <property type="entry name" value="Sortase"/>
    <property type="match status" value="1"/>
</dbReference>
<dbReference type="Pfam" id="PF04203">
    <property type="entry name" value="Sortase"/>
    <property type="match status" value="1"/>
</dbReference>
<comment type="caution">
    <text evidence="5">The sequence shown here is derived from an EMBL/GenBank/DDBJ whole genome shotgun (WGS) entry which is preliminary data.</text>
</comment>
<dbReference type="AlphaFoldDB" id="A0A5J5E9Q3"/>
<feature type="compositionally biased region" description="Polar residues" evidence="3">
    <location>
        <begin position="7"/>
        <end position="17"/>
    </location>
</feature>
<dbReference type="RefSeq" id="WP_150335321.1">
    <property type="nucleotide sequence ID" value="NZ_RZUG01000004.1"/>
</dbReference>
<dbReference type="NCBIfam" id="NF033747">
    <property type="entry name" value="class_E_sortase"/>
    <property type="match status" value="1"/>
</dbReference>
<dbReference type="InterPro" id="IPR053465">
    <property type="entry name" value="Sortase_Class_E"/>
</dbReference>
<dbReference type="EMBL" id="RZUG01000004">
    <property type="protein sequence ID" value="KAA8825911.1"/>
    <property type="molecule type" value="Genomic_DNA"/>
</dbReference>
<evidence type="ECO:0000256" key="2">
    <source>
        <dbReference type="PIRSR" id="PIRSR605754-1"/>
    </source>
</evidence>
<feature type="compositionally biased region" description="Gly residues" evidence="3">
    <location>
        <begin position="33"/>
        <end position="47"/>
    </location>
</feature>
<feature type="active site" description="Acyl-thioester intermediate" evidence="2">
    <location>
        <position position="271"/>
    </location>
</feature>
<dbReference type="CDD" id="cd05830">
    <property type="entry name" value="Sortase_E"/>
    <property type="match status" value="1"/>
</dbReference>
<dbReference type="Gene3D" id="2.40.260.10">
    <property type="entry name" value="Sortase"/>
    <property type="match status" value="1"/>
</dbReference>
<feature type="transmembrane region" description="Helical" evidence="4">
    <location>
        <begin position="331"/>
        <end position="354"/>
    </location>
</feature>
<evidence type="ECO:0000313" key="5">
    <source>
        <dbReference type="EMBL" id="KAA8825911.1"/>
    </source>
</evidence>